<accession>A0A1G2R6S8</accession>
<reference evidence="2 3" key="1">
    <citation type="journal article" date="2016" name="Nat. Commun.">
        <title>Thousands of microbial genomes shed light on interconnected biogeochemical processes in an aquifer system.</title>
        <authorList>
            <person name="Anantharaman K."/>
            <person name="Brown C.T."/>
            <person name="Hug L.A."/>
            <person name="Sharon I."/>
            <person name="Castelle C.J."/>
            <person name="Probst A.J."/>
            <person name="Thomas B.C."/>
            <person name="Singh A."/>
            <person name="Wilkins M.J."/>
            <person name="Karaoz U."/>
            <person name="Brodie E.L."/>
            <person name="Williams K.H."/>
            <person name="Hubbard S.S."/>
            <person name="Banfield J.F."/>
        </authorList>
    </citation>
    <scope>NUCLEOTIDE SEQUENCE [LARGE SCALE GENOMIC DNA]</scope>
</reference>
<sequence>MGGITPTITVPEVTVMPPSTNLMVLASGVLIGATTLTGMNGVFTGRIGLIWVVLPAPQILLVPATPDIIEQKHLARAIILIIGVNNGHVWIPPGLWTAVMWGVSALYKTAAYLVLVMIGSIFAWIPVAVRTRLLAPETVFAAVNSAKDGMELIATAIRYTAIQVVHAAEEIAEIRQTIY</sequence>
<keyword evidence="1" id="KW-0812">Transmembrane</keyword>
<feature type="transmembrane region" description="Helical" evidence="1">
    <location>
        <begin position="74"/>
        <end position="91"/>
    </location>
</feature>
<keyword evidence="1" id="KW-1133">Transmembrane helix</keyword>
<feature type="transmembrane region" description="Helical" evidence="1">
    <location>
        <begin position="43"/>
        <end position="62"/>
    </location>
</feature>
<comment type="caution">
    <text evidence="2">The sequence shown here is derived from an EMBL/GenBank/DDBJ whole genome shotgun (WGS) entry which is preliminary data.</text>
</comment>
<dbReference type="AlphaFoldDB" id="A0A1G2R6S8"/>
<gene>
    <name evidence="2" type="ORF">A3D59_03020</name>
</gene>
<evidence type="ECO:0000313" key="2">
    <source>
        <dbReference type="EMBL" id="OHA67791.1"/>
    </source>
</evidence>
<name>A0A1G2R6S8_9BACT</name>
<proteinExistence type="predicted"/>
<protein>
    <submittedName>
        <fullName evidence="2">Uncharacterized protein</fullName>
    </submittedName>
</protein>
<feature type="transmembrane region" description="Helical" evidence="1">
    <location>
        <begin position="111"/>
        <end position="129"/>
    </location>
</feature>
<evidence type="ECO:0000256" key="1">
    <source>
        <dbReference type="SAM" id="Phobius"/>
    </source>
</evidence>
<dbReference type="Proteomes" id="UP000179258">
    <property type="component" value="Unassembled WGS sequence"/>
</dbReference>
<dbReference type="EMBL" id="MHTX01000033">
    <property type="protein sequence ID" value="OHA67791.1"/>
    <property type="molecule type" value="Genomic_DNA"/>
</dbReference>
<evidence type="ECO:0000313" key="3">
    <source>
        <dbReference type="Proteomes" id="UP000179258"/>
    </source>
</evidence>
<organism evidence="2 3">
    <name type="scientific">Candidatus Wildermuthbacteria bacterium RIFCSPHIGHO2_02_FULL_47_17</name>
    <dbReference type="NCBI Taxonomy" id="1802452"/>
    <lineage>
        <taxon>Bacteria</taxon>
        <taxon>Candidatus Wildermuthiibacteriota</taxon>
    </lineage>
</organism>
<keyword evidence="1" id="KW-0472">Membrane</keyword>